<dbReference type="InterPro" id="IPR036078">
    <property type="entry name" value="Spo11/TopoVI_A_sf"/>
</dbReference>
<dbReference type="NCBIfam" id="TIGR02679">
    <property type="entry name" value="TIGR02679 family protein"/>
    <property type="match status" value="1"/>
</dbReference>
<proteinExistence type="predicted"/>
<evidence type="ECO:0000313" key="3">
    <source>
        <dbReference type="EMBL" id="TYP57866.1"/>
    </source>
</evidence>
<dbReference type="Pfam" id="PF09664">
    <property type="entry name" value="DUF2399"/>
    <property type="match status" value="1"/>
</dbReference>
<evidence type="ECO:0000259" key="2">
    <source>
        <dbReference type="Pfam" id="PF11796"/>
    </source>
</evidence>
<dbReference type="Pfam" id="PF11796">
    <property type="entry name" value="DUF3323"/>
    <property type="match status" value="1"/>
</dbReference>
<dbReference type="InterPro" id="IPR013495">
    <property type="entry name" value="CHP02679"/>
</dbReference>
<dbReference type="EMBL" id="VNHO01000004">
    <property type="protein sequence ID" value="TYP57866.1"/>
    <property type="molecule type" value="Genomic_DNA"/>
</dbReference>
<dbReference type="InterPro" id="IPR024465">
    <property type="entry name" value="DUF2399"/>
</dbReference>
<name>A0A5S5AYK6_9FIRM</name>
<reference evidence="3 4" key="1">
    <citation type="submission" date="2019-07" db="EMBL/GenBank/DDBJ databases">
        <title>Genomic Encyclopedia of Type Strains, Phase I: the one thousand microbial genomes (KMG-I) project.</title>
        <authorList>
            <person name="Kyrpides N."/>
        </authorList>
    </citation>
    <scope>NUCLEOTIDE SEQUENCE [LARGE SCALE GENOMIC DNA]</scope>
    <source>
        <strain evidence="3 4">DSM 16647</strain>
    </source>
</reference>
<dbReference type="AlphaFoldDB" id="A0A5S5AYK6"/>
<dbReference type="GO" id="GO:0005694">
    <property type="term" value="C:chromosome"/>
    <property type="evidence" value="ECO:0007669"/>
    <property type="project" value="InterPro"/>
</dbReference>
<dbReference type="Gene3D" id="3.40.1360.10">
    <property type="match status" value="1"/>
</dbReference>
<dbReference type="InterPro" id="IPR024466">
    <property type="entry name" value="CHP02679_N"/>
</dbReference>
<dbReference type="SUPFAM" id="SSF56726">
    <property type="entry name" value="DNA topoisomerase IV, alpha subunit"/>
    <property type="match status" value="1"/>
</dbReference>
<sequence length="364" mass="41298">MAFEESLKGTRFEEYSLLQLLEAYFGSPLTCKREEEDAFLKAKEHFFGELLTACGSDRSRIWLEKVAKMQAAGWKMVHRRFVSESDRSGLFEDIKLVCEALDNLPAGKNERERLPVFSSRITKDPHWFDPDTFCGALFLNALFTLFFDEELKGGEARAEAYYRAGLIIDEISNFTTLCGLTAYKGDAGDPVWQAAFQNSQVLQVPLLNLSRVERVVSPLKIVFALENPGVFTALVDLFHGRSPLPPMVCTFGQPRLATLVLLDMLAKSGTQIFYSGDFDPEGLMIADKLEKRYKENFKFWRFSVEDYEKSLSESALNKKRLSILNNITSPELAAVKERIMETKKAGYQELLLEELCTDIIDVIS</sequence>
<organism evidence="3 4">
    <name type="scientific">Thermosediminibacter litoriperuensis</name>
    <dbReference type="NCBI Taxonomy" id="291989"/>
    <lineage>
        <taxon>Bacteria</taxon>
        <taxon>Bacillati</taxon>
        <taxon>Bacillota</taxon>
        <taxon>Clostridia</taxon>
        <taxon>Thermosediminibacterales</taxon>
        <taxon>Thermosediminibacteraceae</taxon>
        <taxon>Thermosediminibacter</taxon>
    </lineage>
</organism>
<feature type="domain" description="Conserved hypothetical protein CHP02679 N terminus" evidence="2">
    <location>
        <begin position="2"/>
        <end position="181"/>
    </location>
</feature>
<keyword evidence="4" id="KW-1185">Reference proteome</keyword>
<evidence type="ECO:0000313" key="4">
    <source>
        <dbReference type="Proteomes" id="UP000322294"/>
    </source>
</evidence>
<comment type="caution">
    <text evidence="3">The sequence shown here is derived from an EMBL/GenBank/DDBJ whole genome shotgun (WGS) entry which is preliminary data.</text>
</comment>
<protein>
    <submittedName>
        <fullName evidence="3">Uncharacterized protein (TIGR02679 family)</fullName>
    </submittedName>
</protein>
<dbReference type="Proteomes" id="UP000322294">
    <property type="component" value="Unassembled WGS sequence"/>
</dbReference>
<evidence type="ECO:0000259" key="1">
    <source>
        <dbReference type="Pfam" id="PF09664"/>
    </source>
</evidence>
<gene>
    <name evidence="3" type="ORF">LZ11_00525</name>
</gene>
<dbReference type="GO" id="GO:0003677">
    <property type="term" value="F:DNA binding"/>
    <property type="evidence" value="ECO:0007669"/>
    <property type="project" value="InterPro"/>
</dbReference>
<accession>A0A5S5AYK6</accession>
<feature type="domain" description="DUF2399" evidence="1">
    <location>
        <begin position="206"/>
        <end position="359"/>
    </location>
</feature>